<dbReference type="NCBIfam" id="TIGR02595">
    <property type="entry name" value="PEP_CTERM"/>
    <property type="match status" value="1"/>
</dbReference>
<reference evidence="2 3" key="1">
    <citation type="submission" date="2019-02" db="EMBL/GenBank/DDBJ databases">
        <title>Deep-cultivation of Planctomycetes and their phenomic and genomic characterization uncovers novel biology.</title>
        <authorList>
            <person name="Wiegand S."/>
            <person name="Jogler M."/>
            <person name="Boedeker C."/>
            <person name="Pinto D."/>
            <person name="Vollmers J."/>
            <person name="Rivas-Marin E."/>
            <person name="Kohn T."/>
            <person name="Peeters S.H."/>
            <person name="Heuer A."/>
            <person name="Rast P."/>
            <person name="Oberbeckmann S."/>
            <person name="Bunk B."/>
            <person name="Jeske O."/>
            <person name="Meyerdierks A."/>
            <person name="Storesund J.E."/>
            <person name="Kallscheuer N."/>
            <person name="Luecker S."/>
            <person name="Lage O.M."/>
            <person name="Pohl T."/>
            <person name="Merkel B.J."/>
            <person name="Hornburger P."/>
            <person name="Mueller R.-W."/>
            <person name="Bruemmer F."/>
            <person name="Labrenz M."/>
            <person name="Spormann A.M."/>
            <person name="Op den Camp H."/>
            <person name="Overmann J."/>
            <person name="Amann R."/>
            <person name="Jetten M.S.M."/>
            <person name="Mascher T."/>
            <person name="Medema M.H."/>
            <person name="Devos D.P."/>
            <person name="Kaster A.-K."/>
            <person name="Ovreas L."/>
            <person name="Rohde M."/>
            <person name="Galperin M.Y."/>
            <person name="Jogler C."/>
        </authorList>
    </citation>
    <scope>NUCLEOTIDE SEQUENCE [LARGE SCALE GENOMIC DNA]</scope>
    <source>
        <strain evidence="2 3">TBK1r</strain>
    </source>
</reference>
<evidence type="ECO:0000256" key="1">
    <source>
        <dbReference type="SAM" id="SignalP"/>
    </source>
</evidence>
<organism evidence="2 3">
    <name type="scientific">Stieleria magnilauensis</name>
    <dbReference type="NCBI Taxonomy" id="2527963"/>
    <lineage>
        <taxon>Bacteria</taxon>
        <taxon>Pseudomonadati</taxon>
        <taxon>Planctomycetota</taxon>
        <taxon>Planctomycetia</taxon>
        <taxon>Pirellulales</taxon>
        <taxon>Pirellulaceae</taxon>
        <taxon>Stieleria</taxon>
    </lineage>
</organism>
<feature type="chain" id="PRO_5045304290" description="PEP-CTERM protein-sorting domain-containing protein" evidence="1">
    <location>
        <begin position="23"/>
        <end position="296"/>
    </location>
</feature>
<dbReference type="EMBL" id="CP036432">
    <property type="protein sequence ID" value="QDV82059.1"/>
    <property type="molecule type" value="Genomic_DNA"/>
</dbReference>
<feature type="signal peptide" evidence="1">
    <location>
        <begin position="1"/>
        <end position="22"/>
    </location>
</feature>
<proteinExistence type="predicted"/>
<accession>A0ABX5XQA2</accession>
<protein>
    <recommendedName>
        <fullName evidence="4">PEP-CTERM protein-sorting domain-containing protein</fullName>
    </recommendedName>
</protein>
<evidence type="ECO:0000313" key="2">
    <source>
        <dbReference type="EMBL" id="QDV82059.1"/>
    </source>
</evidence>
<keyword evidence="1" id="KW-0732">Signal</keyword>
<dbReference type="InterPro" id="IPR013424">
    <property type="entry name" value="Ice-binding_C"/>
</dbReference>
<keyword evidence="3" id="KW-1185">Reference proteome</keyword>
<evidence type="ECO:0000313" key="3">
    <source>
        <dbReference type="Proteomes" id="UP000318081"/>
    </source>
</evidence>
<evidence type="ECO:0008006" key="4">
    <source>
        <dbReference type="Google" id="ProtNLM"/>
    </source>
</evidence>
<dbReference type="Proteomes" id="UP000318081">
    <property type="component" value="Chromosome"/>
</dbReference>
<dbReference type="RefSeq" id="WP_145207755.1">
    <property type="nucleotide sequence ID" value="NZ_CP036432.1"/>
</dbReference>
<gene>
    <name evidence="2" type="ORF">TBK1r_09840</name>
</gene>
<sequence>MFRPLIMSCAVLFASTPSTLFAEIYSGPNDTSHAIDGGIAADDERFVGWADVIDSTRTMFGPRGSTSINQTGGFNSLGDLDATEIAAGVSPGYLTVQFATGISNGAGHDFAVFENGFLFGKNAAGTPGLFAEFAYVDVSTNGTDFARFPSVSLNTGPLPGGFGNNFSPFDVTNVYNLAGKHAAGFGTPFDLDDLSTDPLVSGGLLDLNNIQYVRLFDIPGDGSFTDSRGNPIIDNWMTSGSGGFDFRLGEGLGVGVLNITAVPEPGGLVMLGLAGCVLSLRRTRRRTGVTRTRGKK</sequence>
<name>A0ABX5XQA2_9BACT</name>